<feature type="transmembrane region" description="Helical" evidence="2">
    <location>
        <begin position="47"/>
        <end position="64"/>
    </location>
</feature>
<evidence type="ECO:0000256" key="2">
    <source>
        <dbReference type="SAM" id="Phobius"/>
    </source>
</evidence>
<feature type="transmembrane region" description="Helical" evidence="2">
    <location>
        <begin position="6"/>
        <end position="26"/>
    </location>
</feature>
<dbReference type="EMBL" id="UGGT01000001">
    <property type="protein sequence ID" value="STO21888.1"/>
    <property type="molecule type" value="Genomic_DNA"/>
</dbReference>
<keyword evidence="2" id="KW-0472">Membrane</keyword>
<accession>A0A377GC58</accession>
<evidence type="ECO:0000256" key="1">
    <source>
        <dbReference type="SAM" id="MobiDB-lite"/>
    </source>
</evidence>
<protein>
    <submittedName>
        <fullName evidence="3">Uncharacterized protein</fullName>
    </submittedName>
</protein>
<evidence type="ECO:0000313" key="3">
    <source>
        <dbReference type="EMBL" id="STO21888.1"/>
    </source>
</evidence>
<feature type="region of interest" description="Disordered" evidence="1">
    <location>
        <begin position="107"/>
        <end position="143"/>
    </location>
</feature>
<name>A0A377GC58_9GAMM</name>
<dbReference type="Proteomes" id="UP000254554">
    <property type="component" value="Unassembled WGS sequence"/>
</dbReference>
<keyword evidence="2" id="KW-1133">Transmembrane helix</keyword>
<proteinExistence type="predicted"/>
<reference evidence="3 4" key="1">
    <citation type="submission" date="2018-06" db="EMBL/GenBank/DDBJ databases">
        <authorList>
            <consortium name="Pathogen Informatics"/>
            <person name="Doyle S."/>
        </authorList>
    </citation>
    <scope>NUCLEOTIDE SEQUENCE [LARGE SCALE GENOMIC DNA]</scope>
    <source>
        <strain evidence="3 4">NCTC11370</strain>
    </source>
</reference>
<dbReference type="STRING" id="1094715.GCA_000236165_00457"/>
<dbReference type="AlphaFoldDB" id="A0A377GC58"/>
<organism evidence="3 4">
    <name type="scientific">Fluoribacter dumoffii</name>
    <dbReference type="NCBI Taxonomy" id="463"/>
    <lineage>
        <taxon>Bacteria</taxon>
        <taxon>Pseudomonadati</taxon>
        <taxon>Pseudomonadota</taxon>
        <taxon>Gammaproteobacteria</taxon>
        <taxon>Legionellales</taxon>
        <taxon>Legionellaceae</taxon>
        <taxon>Fluoribacter</taxon>
    </lineage>
</organism>
<evidence type="ECO:0000313" key="4">
    <source>
        <dbReference type="Proteomes" id="UP000254554"/>
    </source>
</evidence>
<keyword evidence="2" id="KW-0812">Transmembrane</keyword>
<keyword evidence="4" id="KW-1185">Reference proteome</keyword>
<sequence length="186" mass="20198">MPIIQALYRRVFFLSCFHYYGLYYLMSYTKMEFQMKNRWAFNRVNQFIAILFLLSSSIAGAYAACCSGHGGVASCNKTTGYQMCKDGTASPTCKCKKEKSTTTTIKKTTTTTTPTTSTTTTKSKSSGWGVKSTTTKPKTTTTTKSVTTHDTNKGCCSKHGGVGQCNASTGFLTCKDGTQSPSCTCH</sequence>
<gene>
    <name evidence="3" type="ORF">NCTC11370_01968</name>
</gene>